<dbReference type="InterPro" id="IPR008902">
    <property type="entry name" value="Rhamnosid_concanavalin"/>
</dbReference>
<feature type="domain" description="Alpha-L-rhamnosidase C-terminal" evidence="7">
    <location>
        <begin position="789"/>
        <end position="856"/>
    </location>
</feature>
<evidence type="ECO:0000259" key="5">
    <source>
        <dbReference type="Pfam" id="PF08531"/>
    </source>
</evidence>
<dbReference type="InterPro" id="IPR016007">
    <property type="entry name" value="Alpha_rhamnosid"/>
</dbReference>
<organism evidence="8 9">
    <name type="scientific">Paenibacillus phyllosphaerae</name>
    <dbReference type="NCBI Taxonomy" id="274593"/>
    <lineage>
        <taxon>Bacteria</taxon>
        <taxon>Bacillati</taxon>
        <taxon>Bacillota</taxon>
        <taxon>Bacilli</taxon>
        <taxon>Bacillales</taxon>
        <taxon>Paenibacillaceae</taxon>
        <taxon>Paenibacillus</taxon>
    </lineage>
</organism>
<dbReference type="GO" id="GO:0030596">
    <property type="term" value="F:alpha-L-rhamnosidase activity"/>
    <property type="evidence" value="ECO:0007669"/>
    <property type="project" value="UniProtKB-EC"/>
</dbReference>
<feature type="domain" description="Alpha-L-rhamnosidase six-hairpin glycosidase" evidence="6">
    <location>
        <begin position="438"/>
        <end position="782"/>
    </location>
</feature>
<name>A0A7W5FN89_9BACL</name>
<evidence type="ECO:0000259" key="7">
    <source>
        <dbReference type="Pfam" id="PF17390"/>
    </source>
</evidence>
<dbReference type="Pfam" id="PF08531">
    <property type="entry name" value="Bac_rhamnosid_N"/>
    <property type="match status" value="1"/>
</dbReference>
<dbReference type="Pfam" id="PF17389">
    <property type="entry name" value="Bac_rhamnosid6H"/>
    <property type="match status" value="1"/>
</dbReference>
<evidence type="ECO:0000259" key="4">
    <source>
        <dbReference type="Pfam" id="PF05592"/>
    </source>
</evidence>
<feature type="domain" description="Alpha-L-rhamnosidase concanavalin-like" evidence="4">
    <location>
        <begin position="332"/>
        <end position="433"/>
    </location>
</feature>
<protein>
    <recommendedName>
        <fullName evidence="2">alpha-L-rhamnosidase</fullName>
        <ecNumber evidence="2">3.2.1.40</ecNumber>
    </recommendedName>
</protein>
<evidence type="ECO:0000256" key="2">
    <source>
        <dbReference type="ARBA" id="ARBA00012652"/>
    </source>
</evidence>
<reference evidence="8 9" key="1">
    <citation type="submission" date="2020-08" db="EMBL/GenBank/DDBJ databases">
        <title>Genomic Encyclopedia of Type Strains, Phase III (KMG-III): the genomes of soil and plant-associated and newly described type strains.</title>
        <authorList>
            <person name="Whitman W."/>
        </authorList>
    </citation>
    <scope>NUCLEOTIDE SEQUENCE [LARGE SCALE GENOMIC DNA]</scope>
    <source>
        <strain evidence="8 9">CECT 5862</strain>
    </source>
</reference>
<dbReference type="InterPro" id="IPR013737">
    <property type="entry name" value="Bac_rhamnosid_N"/>
</dbReference>
<dbReference type="Pfam" id="PF17390">
    <property type="entry name" value="Bac_rhamnosid_C"/>
    <property type="match status" value="1"/>
</dbReference>
<dbReference type="AlphaFoldDB" id="A0A7W5FN89"/>
<gene>
    <name evidence="8" type="ORF">FHS18_003154</name>
</gene>
<keyword evidence="9" id="KW-1185">Reference proteome</keyword>
<feature type="domain" description="Bacterial alpha-L-rhamnosidase N-terminal" evidence="5">
    <location>
        <begin position="153"/>
        <end position="323"/>
    </location>
</feature>
<proteinExistence type="predicted"/>
<evidence type="ECO:0000313" key="8">
    <source>
        <dbReference type="EMBL" id="MBB3111086.1"/>
    </source>
</evidence>
<dbReference type="PIRSF" id="PIRSF010631">
    <property type="entry name" value="A-rhamnsds"/>
    <property type="match status" value="1"/>
</dbReference>
<sequence length="910" mass="102189">MMNQPELAMKQIRCEYEQNPIGLGCGKPRFSWKLDSDAPYVLQTAYQIQLAASAAALEEDRLLWDTGRIDSEQSILAEYEGPELQSGQRYYYRIRIWDNKGRESKWSETAYFEMGLLAISDWQASWITPDPNAIDPDSEEAFMLHKAFPVASAVAKATIYATSLGFYELELNGERVGDLQYAPGWTSYRHRLQVQAYEVTRQLRAGEKNAIGAMLANGWYKGNIGFNNQVKVYGDTRALLLQLHIEYTDGSSEILASDDTWQAAKGPIQMAEIYHGERYDARLELSGWSQGDFDSSSWKDTAILQHPFDMLVMQENEPVRITERIAPIELLQTPAGDTVIDMGQNMVGRLHLRLDLPAGTVIKLEHAEVLDREGNFYTGNLRSAKQTVEYICRGGGESYEPRFSFQGFRYVRVSGWPQDTPLALDRFTGHVIHSDMPTTGSFECSHPLLNKLQENIVWGQRGNFLDIPTDCPQRDERLGWTGDAQVFIRTAAFNYGVAPFFAKWLRDLKADQREDGGVPFVVPHILDDNSFSSAAWGDAAVICPWVVYQCYGDKRVLEEQYGSMKGWVDYIREQGSDPYLWNTGFHFGDWLGLDAKDGSYIGATPRDLIATCFYAYSTGLFVKTAEVLGRTNDAAEYGELYRNIVAAFTREFLTPSGRLAAHTQTGQVLPLMFGLVEGDVRERLARTLAEYVEEQKNHLTTGFVGTPYLTHVLTENGLHDIAVKLVQQEEYPSWLYSVRQGATTIWEHWDGIKPDGSFWSDDMNSYNHYAYGAVGDWLYRAVAGLDMDEAQPAYKRILFRPRPDSQLEFAKASYESVYGTIRSEWRKEKDGSVHYEFEVPPNTTATAILRGAALTGVKLAQQSGRLTVDAGSGVLSATEQEGGVILALGSGRYSFQVDAATAELVDTPTA</sequence>
<evidence type="ECO:0000313" key="9">
    <source>
        <dbReference type="Proteomes" id="UP000570361"/>
    </source>
</evidence>
<evidence type="ECO:0000256" key="1">
    <source>
        <dbReference type="ARBA" id="ARBA00001445"/>
    </source>
</evidence>
<keyword evidence="3 8" id="KW-0378">Hydrolase</keyword>
<dbReference type="GO" id="GO:0005975">
    <property type="term" value="P:carbohydrate metabolic process"/>
    <property type="evidence" value="ECO:0007669"/>
    <property type="project" value="InterPro"/>
</dbReference>
<dbReference type="EC" id="3.2.1.40" evidence="2"/>
<dbReference type="Pfam" id="PF25788">
    <property type="entry name" value="Ig_Rha78A_N"/>
    <property type="match status" value="1"/>
</dbReference>
<comment type="catalytic activity">
    <reaction evidence="1">
        <text>Hydrolysis of terminal non-reducing alpha-L-rhamnose residues in alpha-L-rhamnosides.</text>
        <dbReference type="EC" id="3.2.1.40"/>
    </reaction>
</comment>
<dbReference type="PANTHER" id="PTHR33307:SF6">
    <property type="entry name" value="ALPHA-RHAMNOSIDASE (EUROFUNG)-RELATED"/>
    <property type="match status" value="1"/>
</dbReference>
<dbReference type="EMBL" id="JACHXK010000006">
    <property type="protein sequence ID" value="MBB3111086.1"/>
    <property type="molecule type" value="Genomic_DNA"/>
</dbReference>
<keyword evidence="8" id="KW-0326">Glycosidase</keyword>
<accession>A0A7W5FN89</accession>
<dbReference type="Proteomes" id="UP000570361">
    <property type="component" value="Unassembled WGS sequence"/>
</dbReference>
<dbReference type="InterPro" id="IPR035398">
    <property type="entry name" value="Bac_rhamnosid_C"/>
</dbReference>
<evidence type="ECO:0000259" key="6">
    <source>
        <dbReference type="Pfam" id="PF17389"/>
    </source>
</evidence>
<comment type="caution">
    <text evidence="8">The sequence shown here is derived from an EMBL/GenBank/DDBJ whole genome shotgun (WGS) entry which is preliminary data.</text>
</comment>
<dbReference type="PANTHER" id="PTHR33307">
    <property type="entry name" value="ALPHA-RHAMNOSIDASE (EUROFUNG)"/>
    <property type="match status" value="1"/>
</dbReference>
<dbReference type="RefSeq" id="WP_343060544.1">
    <property type="nucleotide sequence ID" value="NZ_JACHXK010000006.1"/>
</dbReference>
<dbReference type="InterPro" id="IPR035396">
    <property type="entry name" value="Bac_rhamnosid6H"/>
</dbReference>
<dbReference type="InterPro" id="IPR013783">
    <property type="entry name" value="Ig-like_fold"/>
</dbReference>
<dbReference type="Gene3D" id="2.60.420.10">
    <property type="entry name" value="Maltose phosphorylase, domain 3"/>
    <property type="match status" value="1"/>
</dbReference>
<dbReference type="SUPFAM" id="SSF48208">
    <property type="entry name" value="Six-hairpin glycosidases"/>
    <property type="match status" value="1"/>
</dbReference>
<dbReference type="Gene3D" id="2.60.40.10">
    <property type="entry name" value="Immunoglobulins"/>
    <property type="match status" value="1"/>
</dbReference>
<dbReference type="InterPro" id="IPR012341">
    <property type="entry name" value="6hp_glycosidase-like_sf"/>
</dbReference>
<dbReference type="Gene3D" id="1.50.10.10">
    <property type="match status" value="1"/>
</dbReference>
<dbReference type="Pfam" id="PF05592">
    <property type="entry name" value="Bac_rhamnosid"/>
    <property type="match status" value="1"/>
</dbReference>
<evidence type="ECO:0000256" key="3">
    <source>
        <dbReference type="ARBA" id="ARBA00022801"/>
    </source>
</evidence>
<dbReference type="Gene3D" id="2.60.120.260">
    <property type="entry name" value="Galactose-binding domain-like"/>
    <property type="match status" value="2"/>
</dbReference>
<dbReference type="InterPro" id="IPR008928">
    <property type="entry name" value="6-hairpin_glycosidase_sf"/>
</dbReference>